<comment type="caution">
    <text evidence="1">The sequence shown here is derived from an EMBL/GenBank/DDBJ whole genome shotgun (WGS) entry which is preliminary data.</text>
</comment>
<dbReference type="Proteomes" id="UP001216150">
    <property type="component" value="Unassembled WGS sequence"/>
</dbReference>
<dbReference type="EMBL" id="JAQJAC010000003">
    <property type="protein sequence ID" value="KAJ5591209.1"/>
    <property type="molecule type" value="Genomic_DNA"/>
</dbReference>
<dbReference type="AlphaFoldDB" id="A0AAD6GX03"/>
<reference evidence="1 2" key="1">
    <citation type="journal article" date="2023" name="IMA Fungus">
        <title>Comparative genomic study of the Penicillium genus elucidates a diverse pangenome and 15 lateral gene transfer events.</title>
        <authorList>
            <person name="Petersen C."/>
            <person name="Sorensen T."/>
            <person name="Nielsen M.R."/>
            <person name="Sondergaard T.E."/>
            <person name="Sorensen J.L."/>
            <person name="Fitzpatrick D.A."/>
            <person name="Frisvad J.C."/>
            <person name="Nielsen K.L."/>
        </authorList>
    </citation>
    <scope>NUCLEOTIDE SEQUENCE [LARGE SCALE GENOMIC DNA]</scope>
    <source>
        <strain evidence="1 2">IBT 29057</strain>
    </source>
</reference>
<evidence type="ECO:0000313" key="1">
    <source>
        <dbReference type="EMBL" id="KAJ5591209.1"/>
    </source>
</evidence>
<evidence type="ECO:0000313" key="2">
    <source>
        <dbReference type="Proteomes" id="UP001216150"/>
    </source>
</evidence>
<accession>A0AAD6GX03</accession>
<organism evidence="1 2">
    <name type="scientific">Penicillium hetheringtonii</name>
    <dbReference type="NCBI Taxonomy" id="911720"/>
    <lineage>
        <taxon>Eukaryota</taxon>
        <taxon>Fungi</taxon>
        <taxon>Dikarya</taxon>
        <taxon>Ascomycota</taxon>
        <taxon>Pezizomycotina</taxon>
        <taxon>Eurotiomycetes</taxon>
        <taxon>Eurotiomycetidae</taxon>
        <taxon>Eurotiales</taxon>
        <taxon>Aspergillaceae</taxon>
        <taxon>Penicillium</taxon>
    </lineage>
</organism>
<keyword evidence="2" id="KW-1185">Reference proteome</keyword>
<protein>
    <submittedName>
        <fullName evidence="1">Uncharacterized protein</fullName>
    </submittedName>
</protein>
<name>A0AAD6GX03_9EURO</name>
<proteinExistence type="predicted"/>
<gene>
    <name evidence="1" type="ORF">N7450_005181</name>
</gene>
<sequence length="87" mass="10126">MAAQFFSKNNTLLWPNERQLAVPRVRSQVSGRDWRAEDMQARWALRKERERKPKSSAVGFKLTSEVVKDVELSEDGADRHIEKSQKN</sequence>